<keyword evidence="3" id="KW-0813">Transport</keyword>
<dbReference type="HOGENOM" id="CLU_007946_12_1_1"/>
<dbReference type="Pfam" id="PF00324">
    <property type="entry name" value="AA_permease"/>
    <property type="match status" value="1"/>
</dbReference>
<dbReference type="Proteomes" id="UP000015464">
    <property type="component" value="Unassembled WGS sequence"/>
</dbReference>
<dbReference type="InterPro" id="IPR004841">
    <property type="entry name" value="AA-permease/SLC12A_dom"/>
</dbReference>
<keyword evidence="7 9" id="KW-0472">Membrane</keyword>
<feature type="region of interest" description="Disordered" evidence="8">
    <location>
        <begin position="1"/>
        <end position="21"/>
    </location>
</feature>
<feature type="transmembrane region" description="Helical" evidence="9">
    <location>
        <begin position="480"/>
        <end position="503"/>
    </location>
</feature>
<evidence type="ECO:0000256" key="7">
    <source>
        <dbReference type="ARBA" id="ARBA00023136"/>
    </source>
</evidence>
<evidence type="ECO:0000313" key="12">
    <source>
        <dbReference type="Proteomes" id="UP000015464"/>
    </source>
</evidence>
<feature type="transmembrane region" description="Helical" evidence="9">
    <location>
        <begin position="515"/>
        <end position="535"/>
    </location>
</feature>
<dbReference type="EMBL" id="KE546993">
    <property type="protein sequence ID" value="EPY50432.1"/>
    <property type="molecule type" value="Genomic_DNA"/>
</dbReference>
<dbReference type="STRING" id="653667.S9X0F6"/>
<sequence>MSEIDRKTSEEKKVFDSAESNTTTFQTTEAKIYPSESRNTFYDKSPEAEEGFFEKIVNDFKPPATGRPDGVGLKRKLKNRHMQMISIGGAIGSGLYVSSGNSLADGGAASVIINYSLTGIMMFFTIYALGEMAVAYPVAGGFNTYASRFIDPAWGFSLSWNYFINYFVTFPLELTTCAITFRFWTDINSAAWISIFLVTVIIINLLGVRAYGEVEFVLSFIKVIATLGFVILAIIIDCGGVPTDHRGYIGGSIIKHNSFRNGFKGFCSVFVAAAFSFSGTEVIGLAAAETDNPKKTLPKSVRQIFWRIALFYVVSLLMIGLLIDPEDPNLMGNQSGTSTSPFVLAIQEAKIKGLPSVFNAVIVISVISVTNTSTYTAGRTLHGMATLKHAPKLFVYTDRLGRPLIAMLVVLAFGFFAFINEANKNGNDISDTVFNWLLALTGLSNFFCWGSICLSHIIFRIAFKKQGRSLNELAFVSPMGIWGSCIGLIFNILCLMAQFYVSLFPLGGKPNANDFFQGYLAAVVAIVFFVGYKIYDRRCIPNLSQLDLDTGFHSAEFYNSFDGSENEPKKEKGVFKKTLEFFC</sequence>
<comment type="subcellular location">
    <subcellularLocation>
        <location evidence="1">Membrane</location>
        <topology evidence="1">Multi-pass membrane protein</topology>
    </subcellularLocation>
</comment>
<evidence type="ECO:0000256" key="8">
    <source>
        <dbReference type="SAM" id="MobiDB-lite"/>
    </source>
</evidence>
<feature type="transmembrane region" description="Helical" evidence="9">
    <location>
        <begin position="163"/>
        <end position="184"/>
    </location>
</feature>
<feature type="transmembrane region" description="Helical" evidence="9">
    <location>
        <begin position="220"/>
        <end position="242"/>
    </location>
</feature>
<feature type="transmembrane region" description="Helical" evidence="9">
    <location>
        <begin position="262"/>
        <end position="283"/>
    </location>
</feature>
<evidence type="ECO:0000313" key="11">
    <source>
        <dbReference type="EMBL" id="EPY50432.1"/>
    </source>
</evidence>
<feature type="transmembrane region" description="Helical" evidence="9">
    <location>
        <begin position="190"/>
        <end position="208"/>
    </location>
</feature>
<feature type="transmembrane region" description="Helical" evidence="9">
    <location>
        <begin position="304"/>
        <end position="323"/>
    </location>
</feature>
<feature type="transmembrane region" description="Helical" evidence="9">
    <location>
        <begin position="82"/>
        <end position="99"/>
    </location>
</feature>
<evidence type="ECO:0000256" key="2">
    <source>
        <dbReference type="ARBA" id="ARBA00009523"/>
    </source>
</evidence>
<feature type="compositionally biased region" description="Basic and acidic residues" evidence="8">
    <location>
        <begin position="1"/>
        <end position="16"/>
    </location>
</feature>
<proteinExistence type="inferred from homology"/>
<feature type="transmembrane region" description="Helical" evidence="9">
    <location>
        <begin position="434"/>
        <end position="459"/>
    </location>
</feature>
<keyword evidence="4 9" id="KW-0812">Transmembrane</keyword>
<feature type="domain" description="Amino acid permease/ SLC12A" evidence="10">
    <location>
        <begin position="81"/>
        <end position="543"/>
    </location>
</feature>
<dbReference type="FunFam" id="1.20.1740.10:FF:000017">
    <property type="entry name" value="Amino acid permease"/>
    <property type="match status" value="1"/>
</dbReference>
<evidence type="ECO:0000256" key="3">
    <source>
        <dbReference type="ARBA" id="ARBA00022448"/>
    </source>
</evidence>
<evidence type="ECO:0000256" key="9">
    <source>
        <dbReference type="SAM" id="Phobius"/>
    </source>
</evidence>
<dbReference type="Gene3D" id="1.20.1740.10">
    <property type="entry name" value="Amino acid/polyamine transporter I"/>
    <property type="match status" value="1"/>
</dbReference>
<name>S9X0F6_SCHCR</name>
<organism evidence="11 12">
    <name type="scientific">Schizosaccharomyces cryophilus (strain OY26 / ATCC MYA-4695 / CBS 11777 / NBRC 106824 / NRRL Y48691)</name>
    <name type="common">Fission yeast</name>
    <dbReference type="NCBI Taxonomy" id="653667"/>
    <lineage>
        <taxon>Eukaryota</taxon>
        <taxon>Fungi</taxon>
        <taxon>Dikarya</taxon>
        <taxon>Ascomycota</taxon>
        <taxon>Taphrinomycotina</taxon>
        <taxon>Schizosaccharomycetes</taxon>
        <taxon>Schizosaccharomycetales</taxon>
        <taxon>Schizosaccharomycetaceae</taxon>
        <taxon>Schizosaccharomyces</taxon>
    </lineage>
</organism>
<dbReference type="OrthoDB" id="3900342at2759"/>
<dbReference type="eggNOG" id="KOG1286">
    <property type="taxonomic scope" value="Eukaryota"/>
</dbReference>
<evidence type="ECO:0000256" key="5">
    <source>
        <dbReference type="ARBA" id="ARBA00022970"/>
    </source>
</evidence>
<feature type="transmembrane region" description="Helical" evidence="9">
    <location>
        <begin position="119"/>
        <end position="142"/>
    </location>
</feature>
<dbReference type="PANTHER" id="PTHR43341:SF1">
    <property type="entry name" value="GENERAL AMINO-ACID PERMEASE GAP1"/>
    <property type="match status" value="1"/>
</dbReference>
<dbReference type="AlphaFoldDB" id="S9X0F6"/>
<dbReference type="OMA" id="AGGFNTY"/>
<feature type="transmembrane region" description="Helical" evidence="9">
    <location>
        <begin position="399"/>
        <end position="419"/>
    </location>
</feature>
<comment type="similarity">
    <text evidence="2">Belongs to the amino acid-polyamine-organocation (APC) superfamily.</text>
</comment>
<dbReference type="GO" id="GO:0015171">
    <property type="term" value="F:amino acid transmembrane transporter activity"/>
    <property type="evidence" value="ECO:0007669"/>
    <property type="project" value="TreeGrafter"/>
</dbReference>
<evidence type="ECO:0000256" key="4">
    <source>
        <dbReference type="ARBA" id="ARBA00022692"/>
    </source>
</evidence>
<evidence type="ECO:0000256" key="1">
    <source>
        <dbReference type="ARBA" id="ARBA00004141"/>
    </source>
</evidence>
<accession>S9X0F6</accession>
<feature type="transmembrane region" description="Helical" evidence="9">
    <location>
        <begin position="357"/>
        <end position="378"/>
    </location>
</feature>
<dbReference type="PANTHER" id="PTHR43341">
    <property type="entry name" value="AMINO ACID PERMEASE"/>
    <property type="match status" value="1"/>
</dbReference>
<dbReference type="GeneID" id="25035520"/>
<dbReference type="PROSITE" id="PS00218">
    <property type="entry name" value="AMINO_ACID_PERMEASE_1"/>
    <property type="match status" value="1"/>
</dbReference>
<reference evidence="11 12" key="1">
    <citation type="journal article" date="2011" name="Science">
        <title>Comparative functional genomics of the fission yeasts.</title>
        <authorList>
            <person name="Rhind N."/>
            <person name="Chen Z."/>
            <person name="Yassour M."/>
            <person name="Thompson D.A."/>
            <person name="Haas B.J."/>
            <person name="Habib N."/>
            <person name="Wapinski I."/>
            <person name="Roy S."/>
            <person name="Lin M.F."/>
            <person name="Heiman D.I."/>
            <person name="Young S.K."/>
            <person name="Furuya K."/>
            <person name="Guo Y."/>
            <person name="Pidoux A."/>
            <person name="Chen H.M."/>
            <person name="Robbertse B."/>
            <person name="Goldberg J.M."/>
            <person name="Aoki K."/>
            <person name="Bayne E.H."/>
            <person name="Berlin A.M."/>
            <person name="Desjardins C.A."/>
            <person name="Dobbs E."/>
            <person name="Dukaj L."/>
            <person name="Fan L."/>
            <person name="FitzGerald M.G."/>
            <person name="French C."/>
            <person name="Gujja S."/>
            <person name="Hansen K."/>
            <person name="Keifenheim D."/>
            <person name="Levin J.Z."/>
            <person name="Mosher R.A."/>
            <person name="Mueller C.A."/>
            <person name="Pfiffner J."/>
            <person name="Priest M."/>
            <person name="Russ C."/>
            <person name="Smialowska A."/>
            <person name="Swoboda P."/>
            <person name="Sykes S.M."/>
            <person name="Vaughn M."/>
            <person name="Vengrova S."/>
            <person name="Yoder R."/>
            <person name="Zeng Q."/>
            <person name="Allshire R."/>
            <person name="Baulcombe D."/>
            <person name="Birren B.W."/>
            <person name="Brown W."/>
            <person name="Ekwall K."/>
            <person name="Kellis M."/>
            <person name="Leatherwood J."/>
            <person name="Levin H."/>
            <person name="Margalit H."/>
            <person name="Martienssen R."/>
            <person name="Nieduszynski C.A."/>
            <person name="Spatafora J.W."/>
            <person name="Friedman N."/>
            <person name="Dalgaard J.Z."/>
            <person name="Baumann P."/>
            <person name="Niki H."/>
            <person name="Regev A."/>
            <person name="Nusbaum C."/>
        </authorList>
    </citation>
    <scope>NUCLEOTIDE SEQUENCE [LARGE SCALE GENOMIC DNA]</scope>
    <source>
        <strain evidence="12">OY26 / ATCC MYA-4695 / CBS 11777 / NBRC 106824 / NRRL Y48691</strain>
    </source>
</reference>
<evidence type="ECO:0000256" key="6">
    <source>
        <dbReference type="ARBA" id="ARBA00022989"/>
    </source>
</evidence>
<gene>
    <name evidence="11" type="ORF">SPOG_01189</name>
</gene>
<dbReference type="GO" id="GO:0016020">
    <property type="term" value="C:membrane"/>
    <property type="evidence" value="ECO:0007669"/>
    <property type="project" value="UniProtKB-SubCell"/>
</dbReference>
<dbReference type="PIRSF" id="PIRSF006060">
    <property type="entry name" value="AA_transporter"/>
    <property type="match status" value="1"/>
</dbReference>
<dbReference type="InterPro" id="IPR004840">
    <property type="entry name" value="Amino_acid_permease_CS"/>
</dbReference>
<dbReference type="InterPro" id="IPR050524">
    <property type="entry name" value="APC_YAT"/>
</dbReference>
<dbReference type="RefSeq" id="XP_013024915.1">
    <property type="nucleotide sequence ID" value="XM_013169461.1"/>
</dbReference>
<protein>
    <submittedName>
        <fullName evidence="11">Cationic amino acid transporter Cat1</fullName>
    </submittedName>
</protein>
<keyword evidence="12" id="KW-1185">Reference proteome</keyword>
<keyword evidence="5" id="KW-0029">Amino-acid transport</keyword>
<evidence type="ECO:0000259" key="10">
    <source>
        <dbReference type="Pfam" id="PF00324"/>
    </source>
</evidence>
<keyword evidence="6 9" id="KW-1133">Transmembrane helix</keyword>